<keyword evidence="5" id="KW-0067">ATP-binding</keyword>
<dbReference type="EMBL" id="HBFR01005026">
    <property type="protein sequence ID" value="CAD8876305.1"/>
    <property type="molecule type" value="Transcribed_RNA"/>
</dbReference>
<evidence type="ECO:0000313" key="7">
    <source>
        <dbReference type="EMBL" id="CAD8876305.1"/>
    </source>
</evidence>
<dbReference type="Gene3D" id="3.40.50.300">
    <property type="entry name" value="P-loop containing nucleotide triphosphate hydrolases"/>
    <property type="match status" value="2"/>
</dbReference>
<evidence type="ECO:0000259" key="6">
    <source>
        <dbReference type="PROSITE" id="PS50893"/>
    </source>
</evidence>
<proteinExistence type="predicted"/>
<organism evidence="7">
    <name type="scientific">Corethron hystrix</name>
    <dbReference type="NCBI Taxonomy" id="216773"/>
    <lineage>
        <taxon>Eukaryota</taxon>
        <taxon>Sar</taxon>
        <taxon>Stramenopiles</taxon>
        <taxon>Ochrophyta</taxon>
        <taxon>Bacillariophyta</taxon>
        <taxon>Coscinodiscophyceae</taxon>
        <taxon>Corethrophycidae</taxon>
        <taxon>Corethrales</taxon>
        <taxon>Corethraceae</taxon>
        <taxon>Corethron</taxon>
    </lineage>
</organism>
<dbReference type="PANTHER" id="PTHR19211">
    <property type="entry name" value="ATP-BINDING TRANSPORT PROTEIN-RELATED"/>
    <property type="match status" value="1"/>
</dbReference>
<reference evidence="7" key="1">
    <citation type="submission" date="2021-01" db="EMBL/GenBank/DDBJ databases">
        <authorList>
            <person name="Corre E."/>
            <person name="Pelletier E."/>
            <person name="Niang G."/>
            <person name="Scheremetjew M."/>
            <person name="Finn R."/>
            <person name="Kale V."/>
            <person name="Holt S."/>
            <person name="Cochrane G."/>
            <person name="Meng A."/>
            <person name="Brown T."/>
            <person name="Cohen L."/>
        </authorList>
    </citation>
    <scope>NUCLEOTIDE SEQUENCE</scope>
    <source>
        <strain evidence="7">308</strain>
    </source>
</reference>
<sequence length="752" mass="84653">MSSADEPFTLSLLREAINKHGTPLDVDDEILSYVSHLTSTLAAADESGNVADVSFAPEDWSETCLPYLTSSKSNDDESAHVAEVVETYRKLVERHVGGMDGDSDSDDDDDDPDRTICDIRFNLAYGGMILLHRTQMKLKRGHRYALVGQNGVGKTTLMNAIDKGRLDGWPTGLRTEYVDSGSNVDADYENNRVLAYLQDITHKSDESLELLRQLKFTQGMMEGKIGELSGGWQMKLRLARAVLNNADILLLDEPTNHLDKKTVEWLTCYLTSQKDTTVLCVSHDTKFVEQVCTDVIHYEKRDIWGPHRKLVHYKGKMSHFVKKQPQAAHYFKLAKTSSLSFKFPNPGRLEGIRTTTQKFLEMDNVAFRYPGTDHDQIKDVCAKMTLASRVAVTGANGAGKTTLVRLIVGETLPTNVGACRLWVHHNLRVAYVAQHSFHHVEQHVDSSPVAYMQWRFKDGYDREKIESEAFRIGEEEQKGIDDFMLEGIWSRRLRAGKIEYEVKKRHVREKDNKYYTKDELLAMGFEMLIKQTDEKIKAVEAGLDRRPKTTTEIQKHLNDFGLAENFGTYGKIAGLSGGQKVKLVLAAAMWNCPHLLILDEPTNYLDREALGALSAALNEWGGAVLMISHSHEFFSSVCTEEWRVADGGVQIIGESSERQMKAVARKKVHEKEVTTDEKLENAGGNMNADGDKLKDASVDFWGKTLSKKDFRNFEKAKKRRDIDAMRKILLIPIGKIMPGHEALGDGKNKPKA</sequence>
<dbReference type="InterPro" id="IPR050611">
    <property type="entry name" value="ABCF"/>
</dbReference>
<dbReference type="GO" id="GO:0006414">
    <property type="term" value="P:translational elongation"/>
    <property type="evidence" value="ECO:0007669"/>
    <property type="project" value="UniProtKB-UniPathway"/>
</dbReference>
<dbReference type="GO" id="GO:0005737">
    <property type="term" value="C:cytoplasm"/>
    <property type="evidence" value="ECO:0007669"/>
    <property type="project" value="UniProtKB-SubCell"/>
</dbReference>
<dbReference type="GO" id="GO:0016887">
    <property type="term" value="F:ATP hydrolysis activity"/>
    <property type="evidence" value="ECO:0007669"/>
    <property type="project" value="InterPro"/>
</dbReference>
<protein>
    <recommendedName>
        <fullName evidence="6">ABC transporter domain-containing protein</fullName>
    </recommendedName>
</protein>
<comment type="subcellular location">
    <subcellularLocation>
        <location evidence="1">Cytoplasm</location>
    </subcellularLocation>
</comment>
<evidence type="ECO:0000256" key="2">
    <source>
        <dbReference type="ARBA" id="ARBA00022490"/>
    </source>
</evidence>
<name>A0A7S1FLU5_9STRA</name>
<feature type="domain" description="ABC transporter" evidence="6">
    <location>
        <begin position="114"/>
        <end position="325"/>
    </location>
</feature>
<dbReference type="GO" id="GO:0005524">
    <property type="term" value="F:ATP binding"/>
    <property type="evidence" value="ECO:0007669"/>
    <property type="project" value="UniProtKB-KW"/>
</dbReference>
<dbReference type="InterPro" id="IPR017871">
    <property type="entry name" value="ABC_transporter-like_CS"/>
</dbReference>
<dbReference type="SUPFAM" id="SSF52540">
    <property type="entry name" value="P-loop containing nucleoside triphosphate hydrolases"/>
    <property type="match status" value="2"/>
</dbReference>
<dbReference type="PROSITE" id="PS50893">
    <property type="entry name" value="ABC_TRANSPORTER_2"/>
    <property type="match status" value="2"/>
</dbReference>
<gene>
    <name evidence="7" type="ORF">CHYS00102_LOCUS3483</name>
</gene>
<dbReference type="SMART" id="SM00382">
    <property type="entry name" value="AAA"/>
    <property type="match status" value="2"/>
</dbReference>
<dbReference type="AlphaFoldDB" id="A0A7S1FLU5"/>
<dbReference type="UniPathway" id="UPA00345"/>
<keyword evidence="2" id="KW-0963">Cytoplasm</keyword>
<dbReference type="InterPro" id="IPR047038">
    <property type="entry name" value="eEF3_chromodomain-like_sf"/>
</dbReference>
<dbReference type="Pfam" id="PF00005">
    <property type="entry name" value="ABC_tran"/>
    <property type="match status" value="2"/>
</dbReference>
<dbReference type="Gene3D" id="2.40.50.990">
    <property type="match status" value="1"/>
</dbReference>
<feature type="domain" description="ABC transporter" evidence="6">
    <location>
        <begin position="360"/>
        <end position="671"/>
    </location>
</feature>
<keyword evidence="4" id="KW-0547">Nucleotide-binding</keyword>
<evidence type="ECO:0000256" key="4">
    <source>
        <dbReference type="ARBA" id="ARBA00022741"/>
    </source>
</evidence>
<evidence type="ECO:0000256" key="3">
    <source>
        <dbReference type="ARBA" id="ARBA00022737"/>
    </source>
</evidence>
<keyword evidence="3" id="KW-0677">Repeat</keyword>
<dbReference type="PROSITE" id="PS00211">
    <property type="entry name" value="ABC_TRANSPORTER_1"/>
    <property type="match status" value="2"/>
</dbReference>
<evidence type="ECO:0000256" key="5">
    <source>
        <dbReference type="ARBA" id="ARBA00022840"/>
    </source>
</evidence>
<dbReference type="CDD" id="cd03221">
    <property type="entry name" value="ABCF_EF-3"/>
    <property type="match status" value="1"/>
</dbReference>
<dbReference type="InterPro" id="IPR003439">
    <property type="entry name" value="ABC_transporter-like_ATP-bd"/>
</dbReference>
<accession>A0A7S1FLU5</accession>
<dbReference type="PANTHER" id="PTHR19211:SF127">
    <property type="entry name" value="ABC TRANSPORTER DOMAIN-CONTAINING PROTEIN"/>
    <property type="match status" value="1"/>
</dbReference>
<dbReference type="InterPro" id="IPR027417">
    <property type="entry name" value="P-loop_NTPase"/>
</dbReference>
<evidence type="ECO:0000256" key="1">
    <source>
        <dbReference type="ARBA" id="ARBA00004496"/>
    </source>
</evidence>
<dbReference type="InterPro" id="IPR003593">
    <property type="entry name" value="AAA+_ATPase"/>
</dbReference>